<sequence length="143" mass="16560">MEEDVTLASIKDMLQKYSSKKSLFTDGRILNKIEDTCNKIRQKVENKSPGLVSLLKKCSEDIRLHKIQNNKIEANECVECLIILNKIKKDIESIRKDNQSIKDKLWVCKIIFIPVVSLLVGLYLNKYLKLYLTKNVLMFSTPI</sequence>
<comment type="caution">
    <text evidence="2">The sequence shown here is derived from an EMBL/GenBank/DDBJ whole genome shotgun (WGS) entry which is preliminary data.</text>
</comment>
<evidence type="ECO:0000313" key="2">
    <source>
        <dbReference type="EMBL" id="KAF9763431.1"/>
    </source>
</evidence>
<dbReference type="Proteomes" id="UP000740883">
    <property type="component" value="Unassembled WGS sequence"/>
</dbReference>
<keyword evidence="1" id="KW-1133">Transmembrane helix</keyword>
<keyword evidence="1" id="KW-0472">Membrane</keyword>
<keyword evidence="1" id="KW-0812">Transmembrane</keyword>
<organism evidence="2 3">
    <name type="scientific">Nosema granulosis</name>
    <dbReference type="NCBI Taxonomy" id="83296"/>
    <lineage>
        <taxon>Eukaryota</taxon>
        <taxon>Fungi</taxon>
        <taxon>Fungi incertae sedis</taxon>
        <taxon>Microsporidia</taxon>
        <taxon>Nosematidae</taxon>
        <taxon>Nosema</taxon>
    </lineage>
</organism>
<evidence type="ECO:0000313" key="3">
    <source>
        <dbReference type="Proteomes" id="UP000740883"/>
    </source>
</evidence>
<proteinExistence type="predicted"/>
<dbReference type="OrthoDB" id="2192725at2759"/>
<keyword evidence="3" id="KW-1185">Reference proteome</keyword>
<accession>A0A9P6GYR1</accession>
<name>A0A9P6GYR1_9MICR</name>
<feature type="transmembrane region" description="Helical" evidence="1">
    <location>
        <begin position="105"/>
        <end position="124"/>
    </location>
</feature>
<reference evidence="2 3" key="1">
    <citation type="journal article" date="2020" name="Genome Biol. Evol.">
        <title>Comparative genomics of strictly vertically transmitted, feminizing microsporidia endosymbionts of amphipod crustaceans.</title>
        <authorList>
            <person name="Cormier A."/>
            <person name="Chebbi M.A."/>
            <person name="Giraud I."/>
            <person name="Wattier R."/>
            <person name="Teixeira M."/>
            <person name="Gilbert C."/>
            <person name="Rigaud T."/>
            <person name="Cordaux R."/>
        </authorList>
    </citation>
    <scope>NUCLEOTIDE SEQUENCE [LARGE SCALE GENOMIC DNA]</scope>
    <source>
        <strain evidence="2 3">Ou3-Ou53</strain>
    </source>
</reference>
<protein>
    <submittedName>
        <fullName evidence="2">Uncharacterized protein</fullName>
    </submittedName>
</protein>
<dbReference type="EMBL" id="SBJO01000075">
    <property type="protein sequence ID" value="KAF9763431.1"/>
    <property type="molecule type" value="Genomic_DNA"/>
</dbReference>
<evidence type="ECO:0000256" key="1">
    <source>
        <dbReference type="SAM" id="Phobius"/>
    </source>
</evidence>
<dbReference type="AlphaFoldDB" id="A0A9P6GYR1"/>
<gene>
    <name evidence="2" type="ORF">NGRA_1266</name>
</gene>